<evidence type="ECO:0000256" key="1">
    <source>
        <dbReference type="SAM" id="MobiDB-lite"/>
    </source>
</evidence>
<gene>
    <name evidence="2" type="ORF">AA0114_g8454</name>
    <name evidence="3" type="ORF">AA0119_g9436</name>
</gene>
<proteinExistence type="predicted"/>
<dbReference type="Proteomes" id="UP000293195">
    <property type="component" value="Unassembled WGS sequence"/>
</dbReference>
<name>A0A4Q4M9A5_9PLEO</name>
<accession>A0A4Q4M9A5</accession>
<comment type="caution">
    <text evidence="2">The sequence shown here is derived from an EMBL/GenBank/DDBJ whole genome shotgun (WGS) entry which is preliminary data.</text>
</comment>
<sequence length="82" mass="8831">MIDLTITVTTKQVSRVDHHAADVSHLSTGGKDADDDVDSHDQIVSHAEPSHLSETTSSALAWSRTKKCTGSKERDNNSSGQE</sequence>
<feature type="compositionally biased region" description="Basic and acidic residues" evidence="1">
    <location>
        <begin position="39"/>
        <end position="51"/>
    </location>
</feature>
<dbReference type="AlphaFoldDB" id="A0A4Q4M9A5"/>
<organism evidence="2 4">
    <name type="scientific">Alternaria tenuissima</name>
    <dbReference type="NCBI Taxonomy" id="119927"/>
    <lineage>
        <taxon>Eukaryota</taxon>
        <taxon>Fungi</taxon>
        <taxon>Dikarya</taxon>
        <taxon>Ascomycota</taxon>
        <taxon>Pezizomycotina</taxon>
        <taxon>Dothideomycetes</taxon>
        <taxon>Pleosporomycetidae</taxon>
        <taxon>Pleosporales</taxon>
        <taxon>Pleosporineae</taxon>
        <taxon>Pleosporaceae</taxon>
        <taxon>Alternaria</taxon>
        <taxon>Alternaria sect. Alternaria</taxon>
        <taxon>Alternaria alternata complex</taxon>
    </lineage>
</organism>
<evidence type="ECO:0000313" key="2">
    <source>
        <dbReference type="EMBL" id="RYN46232.1"/>
    </source>
</evidence>
<dbReference type="EMBL" id="PDXA01000030">
    <property type="protein sequence ID" value="RYN46232.1"/>
    <property type="molecule type" value="Genomic_DNA"/>
</dbReference>
<feature type="region of interest" description="Disordered" evidence="1">
    <location>
        <begin position="13"/>
        <end position="82"/>
    </location>
</feature>
<dbReference type="EMBL" id="PDXF01000051">
    <property type="protein sequence ID" value="RYN93529.1"/>
    <property type="molecule type" value="Genomic_DNA"/>
</dbReference>
<keyword evidence="5" id="KW-1185">Reference proteome</keyword>
<reference evidence="2" key="3">
    <citation type="journal article" date="2019" name="J. ISSAAS">
        <title>Genomics, evolutionary history and diagnostics of the Alternaria alternata species group including apple and Asian pear pathotypes.</title>
        <authorList>
            <person name="Armitage A.D."/>
            <person name="Cockerton H.M."/>
            <person name="Sreenivasaprasad S."/>
            <person name="Woodhall J."/>
            <person name="Lane C."/>
            <person name="Harrison R.J."/>
            <person name="Clarkson J.P."/>
        </authorList>
    </citation>
    <scope>NUCLEOTIDE SEQUENCE</scope>
    <source>
        <strain evidence="2">FERA 1082</strain>
    </source>
</reference>
<protein>
    <submittedName>
        <fullName evidence="2">Uncharacterized protein</fullName>
    </submittedName>
</protein>
<reference evidence="3" key="1">
    <citation type="submission" date="2017-10" db="EMBL/GenBank/DDBJ databases">
        <authorList>
            <person name="Armitage A.D."/>
            <person name="Barbara D.J."/>
            <person name="Woodhall J.W."/>
            <person name="Sreenivasaprasad S."/>
            <person name="Lane C.R."/>
            <person name="Clarkson J.P."/>
            <person name="Harrison R.J."/>
        </authorList>
    </citation>
    <scope>NUCLEOTIDE SEQUENCE</scope>
    <source>
        <strain evidence="3">FERA 635</strain>
    </source>
</reference>
<evidence type="ECO:0000313" key="4">
    <source>
        <dbReference type="Proteomes" id="UP000292402"/>
    </source>
</evidence>
<evidence type="ECO:0000313" key="5">
    <source>
        <dbReference type="Proteomes" id="UP000293195"/>
    </source>
</evidence>
<dbReference type="Proteomes" id="UP000292402">
    <property type="component" value="Unassembled WGS sequence"/>
</dbReference>
<evidence type="ECO:0000313" key="3">
    <source>
        <dbReference type="EMBL" id="RYN93529.1"/>
    </source>
</evidence>
<dbReference type="OrthoDB" id="10277705at2759"/>
<reference evidence="4 5" key="2">
    <citation type="journal article" date="2019" name="bioRxiv">
        <title>Genomics, evolutionary history and diagnostics of the Alternaria alternata species group including apple and Asian pear pathotypes.</title>
        <authorList>
            <person name="Armitage A.D."/>
            <person name="Cockerton H.M."/>
            <person name="Sreenivasaprasad S."/>
            <person name="Woodhall J.W."/>
            <person name="Lane C.R."/>
            <person name="Harrison R.J."/>
            <person name="Clarkson J.P."/>
        </authorList>
    </citation>
    <scope>NUCLEOTIDE SEQUENCE [LARGE SCALE GENOMIC DNA]</scope>
    <source>
        <strain evidence="4">FERA 1082</strain>
        <strain evidence="5">FERA 635</strain>
    </source>
</reference>